<dbReference type="EMBL" id="JBHSMG010000001">
    <property type="protein sequence ID" value="MFC5501838.1"/>
    <property type="molecule type" value="Genomic_DNA"/>
</dbReference>
<organism evidence="1 2">
    <name type="scientific">Lysinimonas soli</name>
    <dbReference type="NCBI Taxonomy" id="1074233"/>
    <lineage>
        <taxon>Bacteria</taxon>
        <taxon>Bacillati</taxon>
        <taxon>Actinomycetota</taxon>
        <taxon>Actinomycetes</taxon>
        <taxon>Micrococcales</taxon>
        <taxon>Microbacteriaceae</taxon>
        <taxon>Lysinimonas</taxon>
    </lineage>
</organism>
<accession>A0ABW0NQA1</accession>
<dbReference type="RefSeq" id="WP_386739491.1">
    <property type="nucleotide sequence ID" value="NZ_JBHSMG010000001.1"/>
</dbReference>
<evidence type="ECO:0000313" key="2">
    <source>
        <dbReference type="Proteomes" id="UP001596039"/>
    </source>
</evidence>
<proteinExistence type="predicted"/>
<reference evidence="2" key="1">
    <citation type="journal article" date="2019" name="Int. J. Syst. Evol. Microbiol.">
        <title>The Global Catalogue of Microorganisms (GCM) 10K type strain sequencing project: providing services to taxonomists for standard genome sequencing and annotation.</title>
        <authorList>
            <consortium name="The Broad Institute Genomics Platform"/>
            <consortium name="The Broad Institute Genome Sequencing Center for Infectious Disease"/>
            <person name="Wu L."/>
            <person name="Ma J."/>
        </authorList>
    </citation>
    <scope>NUCLEOTIDE SEQUENCE [LARGE SCALE GENOMIC DNA]</scope>
    <source>
        <strain evidence="2">CGMCC 4.6997</strain>
    </source>
</reference>
<dbReference type="Proteomes" id="UP001596039">
    <property type="component" value="Unassembled WGS sequence"/>
</dbReference>
<evidence type="ECO:0000313" key="1">
    <source>
        <dbReference type="EMBL" id="MFC5501838.1"/>
    </source>
</evidence>
<sequence length="57" mass="5946">MSEAMTASIPVVEAVPAAPALQLIGDPTAAACDGDFCAIPAHHEQAVMNRRVDDDRV</sequence>
<name>A0ABW0NQA1_9MICO</name>
<protein>
    <submittedName>
        <fullName evidence="1">Uncharacterized protein</fullName>
    </submittedName>
</protein>
<gene>
    <name evidence="1" type="ORF">ACFPJ4_06245</name>
</gene>
<keyword evidence="2" id="KW-1185">Reference proteome</keyword>
<comment type="caution">
    <text evidence="1">The sequence shown here is derived from an EMBL/GenBank/DDBJ whole genome shotgun (WGS) entry which is preliminary data.</text>
</comment>